<dbReference type="NCBIfam" id="TIGR00715">
    <property type="entry name" value="precor6x_red"/>
    <property type="match status" value="1"/>
</dbReference>
<keyword evidence="3" id="KW-0560">Oxidoreductase</keyword>
<keyword evidence="2" id="KW-0169">Cobalamin biosynthesis</keyword>
<gene>
    <name evidence="4" type="ORF">SAMN05660649_01641</name>
</gene>
<evidence type="ECO:0000256" key="3">
    <source>
        <dbReference type="ARBA" id="ARBA00023002"/>
    </source>
</evidence>
<dbReference type="PANTHER" id="PTHR36925">
    <property type="entry name" value="COBALT-PRECORRIN-6A REDUCTASE"/>
    <property type="match status" value="1"/>
</dbReference>
<dbReference type="RefSeq" id="WP_092470530.1">
    <property type="nucleotide sequence ID" value="NZ_FOOX01000005.1"/>
</dbReference>
<dbReference type="Pfam" id="PF02571">
    <property type="entry name" value="CbiJ"/>
    <property type="match status" value="1"/>
</dbReference>
<proteinExistence type="predicted"/>
<keyword evidence="5" id="KW-1185">Reference proteome</keyword>
<dbReference type="GO" id="GO:0016994">
    <property type="term" value="F:precorrin-6A reductase activity"/>
    <property type="evidence" value="ECO:0007669"/>
    <property type="project" value="InterPro"/>
</dbReference>
<dbReference type="UniPathway" id="UPA00148"/>
<dbReference type="InterPro" id="IPR003723">
    <property type="entry name" value="Precorrin-6x_reduct"/>
</dbReference>
<dbReference type="AlphaFoldDB" id="A0A1I2RVJ5"/>
<dbReference type="GO" id="GO:0009236">
    <property type="term" value="P:cobalamin biosynthetic process"/>
    <property type="evidence" value="ECO:0007669"/>
    <property type="project" value="UniProtKB-UniPathway"/>
</dbReference>
<evidence type="ECO:0000256" key="2">
    <source>
        <dbReference type="ARBA" id="ARBA00022573"/>
    </source>
</evidence>
<accession>A0A1I2RVJ5</accession>
<dbReference type="EMBL" id="FOOX01000005">
    <property type="protein sequence ID" value="SFG44588.1"/>
    <property type="molecule type" value="Genomic_DNA"/>
</dbReference>
<protein>
    <submittedName>
        <fullName evidence="4">Precorrin-6A/cobalt-precorrin-6A reductase</fullName>
    </submittedName>
</protein>
<evidence type="ECO:0000313" key="4">
    <source>
        <dbReference type="EMBL" id="SFG44588.1"/>
    </source>
</evidence>
<sequence length="263" mass="28130">MILILGGTSESKEITTALVREGYQVIVCAATPYGGSLLKEAGANEVIQQRLGTREIIDLIQTRGIQLLIDATHPFAELVTANAQSACRQTGIIYIRYERPGCIIPEHTLIHRVPGYTDAAKKAVELAGETVFTTTGTKTLSVFCHAAQSRGKRVVARILPDLDGLKLCLDLGISPVDIIAMQGPFSIALNKALLNDFRADVLVTKDSGAIGGTVAKIEAALSLSIPVVLIERPISVHGSVSSSVGTTEQLLTKILDLERNDYI</sequence>
<dbReference type="PROSITE" id="PS51014">
    <property type="entry name" value="COBK_CBIJ"/>
    <property type="match status" value="1"/>
</dbReference>
<dbReference type="OrthoDB" id="9780707at2"/>
<organism evidence="4 5">
    <name type="scientific">Desulfotruncus arcticus DSM 17038</name>
    <dbReference type="NCBI Taxonomy" id="1121424"/>
    <lineage>
        <taxon>Bacteria</taxon>
        <taxon>Bacillati</taxon>
        <taxon>Bacillota</taxon>
        <taxon>Clostridia</taxon>
        <taxon>Eubacteriales</taxon>
        <taxon>Desulfallaceae</taxon>
        <taxon>Desulfotruncus</taxon>
    </lineage>
</organism>
<evidence type="ECO:0000313" key="5">
    <source>
        <dbReference type="Proteomes" id="UP000199337"/>
    </source>
</evidence>
<dbReference type="PANTHER" id="PTHR36925:SF1">
    <property type="entry name" value="COBALT-PRECORRIN-6A REDUCTASE"/>
    <property type="match status" value="1"/>
</dbReference>
<comment type="pathway">
    <text evidence="1">Cofactor biosynthesis; adenosylcobalamin biosynthesis.</text>
</comment>
<reference evidence="5" key="1">
    <citation type="submission" date="2016-10" db="EMBL/GenBank/DDBJ databases">
        <authorList>
            <person name="Varghese N."/>
            <person name="Submissions S."/>
        </authorList>
    </citation>
    <scope>NUCLEOTIDE SEQUENCE [LARGE SCALE GENOMIC DNA]</scope>
    <source>
        <strain evidence="5">DSM 17038</strain>
    </source>
</reference>
<name>A0A1I2RVJ5_9FIRM</name>
<dbReference type="Proteomes" id="UP000199337">
    <property type="component" value="Unassembled WGS sequence"/>
</dbReference>
<dbReference type="STRING" id="341036.SAMN05660649_01641"/>
<evidence type="ECO:0000256" key="1">
    <source>
        <dbReference type="ARBA" id="ARBA00004953"/>
    </source>
</evidence>